<feature type="domain" description="RCK N-terminal" evidence="2">
    <location>
        <begin position="336"/>
        <end position="455"/>
    </location>
</feature>
<feature type="transmembrane region" description="Helical" evidence="1">
    <location>
        <begin position="295"/>
        <end position="315"/>
    </location>
</feature>
<dbReference type="Proteomes" id="UP000001203">
    <property type="component" value="Chromosome circular"/>
</dbReference>
<dbReference type="InterPro" id="IPR050721">
    <property type="entry name" value="Trk_Ktr_HKT_K-transport"/>
</dbReference>
<keyword evidence="1" id="KW-0812">Transmembrane</keyword>
<dbReference type="HOGENOM" id="CLU_479690_0_0_3"/>
<sequence>MKPQIIVCGLGRTGYKIFRLLKRQGAAVVGISDRLILGETSDNVIVGELSSPSTLAKAGIHHAHTLVLASNNDAVNLGTLTQARILNPKIRIINRLFNHTLGERLDQTLPRHHTMSVAALAAPIFSFAALGNKAIGQLQLFNQIWPIEDVVIDENHPWLGLNLGELWECPSRMLIYYLPAQGELDLVSAVLQKKSLQLGDHLIIGTRLSSRSKHRFWGQKIVKAIANLRRYQRYVNPVIAVTLCLLGMIFAATFTYVAVNYNTSLVDALYFSVGMITGAGGQEQVAEKAPASIKVFTAIMMIVGAGVIGVCYALLNDFILGTRFKQFWDVARVPTKHHYIVCGLGGIGIQIVRQLQEQGYEVVVIESDQNNRFLHTARSLRVPIILEDARVNDTLKTANIQKAEGIIVVTSNDMINVEIGLTAKAIAPQINIILRSQDPQFGQSVQEVFEFETVLCPSELATPSFAAAALGGKILGNGMTEDLLWVALATLITAKHSFCGQTVKDAAMKGGFVPLYLERNPLTIHSWELLDTHLQPGDVLYLTMPANELEQLWRIPSVELHVKSSEFGVRSSR</sequence>
<dbReference type="STRING" id="43989.cce_2755"/>
<evidence type="ECO:0000313" key="4">
    <source>
        <dbReference type="Proteomes" id="UP000001203"/>
    </source>
</evidence>
<keyword evidence="4" id="KW-1185">Reference proteome</keyword>
<organism evidence="3 4">
    <name type="scientific">Crocosphaera subtropica (strain ATCC 51142 / BH68)</name>
    <name type="common">Cyanothece sp. (strain ATCC 51142)</name>
    <dbReference type="NCBI Taxonomy" id="43989"/>
    <lineage>
        <taxon>Bacteria</taxon>
        <taxon>Bacillati</taxon>
        <taxon>Cyanobacteriota</taxon>
        <taxon>Cyanophyceae</taxon>
        <taxon>Oscillatoriophycideae</taxon>
        <taxon>Chroococcales</taxon>
        <taxon>Aphanothecaceae</taxon>
        <taxon>Crocosphaera</taxon>
        <taxon>Crocosphaera subtropica</taxon>
    </lineage>
</organism>
<protein>
    <recommendedName>
        <fullName evidence="2">RCK N-terminal domain-containing protein</fullName>
    </recommendedName>
</protein>
<dbReference type="OrthoDB" id="440986at2"/>
<gene>
    <name evidence="3" type="ordered locus">cce_2755</name>
</gene>
<dbReference type="KEGG" id="cyt:cce_2755"/>
<feature type="transmembrane region" description="Helical" evidence="1">
    <location>
        <begin position="238"/>
        <end position="259"/>
    </location>
</feature>
<dbReference type="eggNOG" id="COG1226">
    <property type="taxonomic scope" value="Bacteria"/>
</dbReference>
<dbReference type="RefSeq" id="WP_009544560.1">
    <property type="nucleotide sequence ID" value="NC_010546.1"/>
</dbReference>
<dbReference type="AlphaFoldDB" id="B1WU41"/>
<dbReference type="PANTHER" id="PTHR43833">
    <property type="entry name" value="POTASSIUM CHANNEL PROTEIN 2-RELATED-RELATED"/>
    <property type="match status" value="1"/>
</dbReference>
<name>B1WU41_CROS5</name>
<dbReference type="Gene3D" id="3.40.50.720">
    <property type="entry name" value="NAD(P)-binding Rossmann-like Domain"/>
    <property type="match status" value="2"/>
</dbReference>
<keyword evidence="1" id="KW-0472">Membrane</keyword>
<proteinExistence type="predicted"/>
<accession>B1WU41</accession>
<dbReference type="EMBL" id="CP000806">
    <property type="protein sequence ID" value="ACB52103.1"/>
    <property type="molecule type" value="Genomic_DNA"/>
</dbReference>
<dbReference type="PANTHER" id="PTHR43833:SF11">
    <property type="entry name" value="VOLTAGE-GATED POTASSIUM CHANNEL KCH"/>
    <property type="match status" value="1"/>
</dbReference>
<dbReference type="Gene3D" id="1.10.287.70">
    <property type="match status" value="1"/>
</dbReference>
<dbReference type="SUPFAM" id="SSF81324">
    <property type="entry name" value="Voltage-gated potassium channels"/>
    <property type="match status" value="1"/>
</dbReference>
<dbReference type="InterPro" id="IPR036291">
    <property type="entry name" value="NAD(P)-bd_dom_sf"/>
</dbReference>
<dbReference type="SUPFAM" id="SSF51735">
    <property type="entry name" value="NAD(P)-binding Rossmann-fold domains"/>
    <property type="match status" value="2"/>
</dbReference>
<keyword evidence="1" id="KW-1133">Transmembrane helix</keyword>
<evidence type="ECO:0000259" key="2">
    <source>
        <dbReference type="PROSITE" id="PS51201"/>
    </source>
</evidence>
<dbReference type="InterPro" id="IPR003148">
    <property type="entry name" value="RCK_N"/>
</dbReference>
<dbReference type="GO" id="GO:0006813">
    <property type="term" value="P:potassium ion transport"/>
    <property type="evidence" value="ECO:0007669"/>
    <property type="project" value="InterPro"/>
</dbReference>
<evidence type="ECO:0000313" key="3">
    <source>
        <dbReference type="EMBL" id="ACB52103.1"/>
    </source>
</evidence>
<dbReference type="Pfam" id="PF02254">
    <property type="entry name" value="TrkA_N"/>
    <property type="match status" value="2"/>
</dbReference>
<evidence type="ECO:0000256" key="1">
    <source>
        <dbReference type="SAM" id="Phobius"/>
    </source>
</evidence>
<reference evidence="3 4" key="1">
    <citation type="journal article" date="2008" name="Proc. Natl. Acad. Sci. U.S.A.">
        <title>The genome of Cyanothece 51142, a unicellular diazotrophic cyanobacterium important in the marine nitrogen cycle.</title>
        <authorList>
            <person name="Welsh E.A."/>
            <person name="Liberton M."/>
            <person name="Stoeckel J."/>
            <person name="Loh T."/>
            <person name="Elvitigala T."/>
            <person name="Wang C."/>
            <person name="Wollam A."/>
            <person name="Fulton R.S."/>
            <person name="Clifton S.W."/>
            <person name="Jacobs J.M."/>
            <person name="Aurora R."/>
            <person name="Ghosh B.K."/>
            <person name="Sherman L.A."/>
            <person name="Smith R.D."/>
            <person name="Wilson R.K."/>
            <person name="Pakrasi H.B."/>
        </authorList>
    </citation>
    <scope>NUCLEOTIDE SEQUENCE [LARGE SCALE GENOMIC DNA]</scope>
    <source>
        <strain evidence="4">ATCC 51142 / BH68</strain>
    </source>
</reference>
<dbReference type="PROSITE" id="PS51201">
    <property type="entry name" value="RCK_N"/>
    <property type="match status" value="1"/>
</dbReference>